<dbReference type="RefSeq" id="WP_204050049.1">
    <property type="nucleotide sequence ID" value="NZ_BOOF01000027.1"/>
</dbReference>
<keyword evidence="2" id="KW-1185">Reference proteome</keyword>
<gene>
    <name evidence="1" type="ORF">Msi02_44560</name>
</gene>
<proteinExistence type="predicted"/>
<protein>
    <submittedName>
        <fullName evidence="1">Uncharacterized protein</fullName>
    </submittedName>
</protein>
<comment type="caution">
    <text evidence="1">The sequence shown here is derived from an EMBL/GenBank/DDBJ whole genome shotgun (WGS) entry which is preliminary data.</text>
</comment>
<evidence type="ECO:0000313" key="2">
    <source>
        <dbReference type="Proteomes" id="UP000660454"/>
    </source>
</evidence>
<name>A0ABQ4GQD3_9ACTN</name>
<dbReference type="EMBL" id="BOOF01000027">
    <property type="protein sequence ID" value="GIH63639.1"/>
    <property type="molecule type" value="Genomic_DNA"/>
</dbReference>
<accession>A0ABQ4GQD3</accession>
<sequence length="55" mass="6299">MQVFRDYHRKVSAARTARREVLAGLPPAAHPDDVNRLVWRHGETVRARRGPAVRV</sequence>
<evidence type="ECO:0000313" key="1">
    <source>
        <dbReference type="EMBL" id="GIH63639.1"/>
    </source>
</evidence>
<dbReference type="Proteomes" id="UP000660454">
    <property type="component" value="Unassembled WGS sequence"/>
</dbReference>
<organism evidence="1 2">
    <name type="scientific">Microbispora siamensis</name>
    <dbReference type="NCBI Taxonomy" id="564413"/>
    <lineage>
        <taxon>Bacteria</taxon>
        <taxon>Bacillati</taxon>
        <taxon>Actinomycetota</taxon>
        <taxon>Actinomycetes</taxon>
        <taxon>Streptosporangiales</taxon>
        <taxon>Streptosporangiaceae</taxon>
        <taxon>Microbispora</taxon>
    </lineage>
</organism>
<reference evidence="1 2" key="1">
    <citation type="submission" date="2021-01" db="EMBL/GenBank/DDBJ databases">
        <title>Whole genome shotgun sequence of Microbispora siamensis NBRC 104113.</title>
        <authorList>
            <person name="Komaki H."/>
            <person name="Tamura T."/>
        </authorList>
    </citation>
    <scope>NUCLEOTIDE SEQUENCE [LARGE SCALE GENOMIC DNA]</scope>
    <source>
        <strain evidence="1 2">NBRC 104113</strain>
    </source>
</reference>